<feature type="non-terminal residue" evidence="1">
    <location>
        <position position="1"/>
    </location>
</feature>
<comment type="caution">
    <text evidence="1">The sequence shown here is derived from an EMBL/GenBank/DDBJ whole genome shotgun (WGS) entry which is preliminary data.</text>
</comment>
<dbReference type="AlphaFoldDB" id="A0A839ZGZ1"/>
<keyword evidence="2" id="KW-1185">Reference proteome</keyword>
<protein>
    <submittedName>
        <fullName evidence="1">Uncharacterized protein</fullName>
    </submittedName>
</protein>
<dbReference type="EMBL" id="JACICD010000027">
    <property type="protein sequence ID" value="MBB3774054.1"/>
    <property type="molecule type" value="Genomic_DNA"/>
</dbReference>
<proteinExistence type="predicted"/>
<sequence>PNLSTAFLQKNDRQTTLWINRRENVRNPDLSKCT</sequence>
<evidence type="ECO:0000313" key="2">
    <source>
        <dbReference type="Proteomes" id="UP000533469"/>
    </source>
</evidence>
<name>A0A839ZGZ1_9HYPH</name>
<dbReference type="Proteomes" id="UP000533469">
    <property type="component" value="Unassembled WGS sequence"/>
</dbReference>
<organism evidence="1 2">
    <name type="scientific">Ancylobacter tetraedralis</name>
    <dbReference type="NCBI Taxonomy" id="217068"/>
    <lineage>
        <taxon>Bacteria</taxon>
        <taxon>Pseudomonadati</taxon>
        <taxon>Pseudomonadota</taxon>
        <taxon>Alphaproteobacteria</taxon>
        <taxon>Hyphomicrobiales</taxon>
        <taxon>Xanthobacteraceae</taxon>
        <taxon>Ancylobacter</taxon>
    </lineage>
</organism>
<accession>A0A839ZGZ1</accession>
<gene>
    <name evidence="1" type="ORF">FHS55_004709</name>
</gene>
<reference evidence="1 2" key="1">
    <citation type="submission" date="2020-08" db="EMBL/GenBank/DDBJ databases">
        <title>Genomic Encyclopedia of Type Strains, Phase IV (KMG-IV): sequencing the most valuable type-strain genomes for metagenomic binning, comparative biology and taxonomic classification.</title>
        <authorList>
            <person name="Goeker M."/>
        </authorList>
    </citation>
    <scope>NUCLEOTIDE SEQUENCE [LARGE SCALE GENOMIC DNA]</scope>
    <source>
        <strain evidence="1 2">DSM 5895</strain>
    </source>
</reference>
<evidence type="ECO:0000313" key="1">
    <source>
        <dbReference type="EMBL" id="MBB3774054.1"/>
    </source>
</evidence>